<organism evidence="3">
    <name type="scientific">Favella ehrenbergii</name>
    <dbReference type="NCBI Taxonomy" id="182087"/>
    <lineage>
        <taxon>Eukaryota</taxon>
        <taxon>Sar</taxon>
        <taxon>Alveolata</taxon>
        <taxon>Ciliophora</taxon>
        <taxon>Intramacronucleata</taxon>
        <taxon>Spirotrichea</taxon>
        <taxon>Choreotrichia</taxon>
        <taxon>Tintinnida</taxon>
        <taxon>Xystonellidae</taxon>
        <taxon>Favella</taxon>
    </lineage>
</organism>
<reference evidence="3" key="1">
    <citation type="submission" date="2021-01" db="EMBL/GenBank/DDBJ databases">
        <authorList>
            <person name="Corre E."/>
            <person name="Pelletier E."/>
            <person name="Niang G."/>
            <person name="Scheremetjew M."/>
            <person name="Finn R."/>
            <person name="Kale V."/>
            <person name="Holt S."/>
            <person name="Cochrane G."/>
            <person name="Meng A."/>
            <person name="Brown T."/>
            <person name="Cohen L."/>
        </authorList>
    </citation>
    <scope>NUCLEOTIDE SEQUENCE</scope>
    <source>
        <strain evidence="3">Fehren 1</strain>
    </source>
</reference>
<keyword evidence="2" id="KW-0812">Transmembrane</keyword>
<protein>
    <submittedName>
        <fullName evidence="3">Uncharacterized protein</fullName>
    </submittedName>
</protein>
<dbReference type="EMBL" id="HBIE01031628">
    <property type="protein sequence ID" value="CAE0314675.1"/>
    <property type="molecule type" value="Transcribed_RNA"/>
</dbReference>
<evidence type="ECO:0000256" key="2">
    <source>
        <dbReference type="SAM" id="Phobius"/>
    </source>
</evidence>
<keyword evidence="2" id="KW-1133">Transmembrane helix</keyword>
<feature type="compositionally biased region" description="Basic and acidic residues" evidence="1">
    <location>
        <begin position="253"/>
        <end position="271"/>
    </location>
</feature>
<dbReference type="AlphaFoldDB" id="A0A7S3I5X5"/>
<proteinExistence type="predicted"/>
<gene>
    <name evidence="3" type="ORF">FEHR0123_LOCUS9601</name>
</gene>
<evidence type="ECO:0000313" key="3">
    <source>
        <dbReference type="EMBL" id="CAE0314675.1"/>
    </source>
</evidence>
<name>A0A7S3I5X5_9SPIT</name>
<feature type="region of interest" description="Disordered" evidence="1">
    <location>
        <begin position="253"/>
        <end position="275"/>
    </location>
</feature>
<accession>A0A7S3I5X5</accession>
<feature type="transmembrane region" description="Helical" evidence="2">
    <location>
        <begin position="12"/>
        <end position="35"/>
    </location>
</feature>
<sequence length="392" mass="44148">MRRRDESTRWLVFVLFGAVTLLALLVFLLPLLALLPLDEGLLVLRALLLHGLFAQVRGLLQLLALLAGGSESGGVCVLFADHDELVRLLGLFSLLLESLLDLLESLILAFMLHFAHLVLRLLYDLLSYVLSLGHHAWHVGDHHRDDNLEADHDMLEEDAEQDDIGAVPEVGVAFHEVLHHGRLLFDCEPVQVLRHAHLLLGEAAEQQNEHVDRDGHEGYEVHDACPVSNAARSLREVASAVVRNVLHLDHNLEQVRQEGEQGRKGESRGEEGNEAQLDHALVIEVDQGGIRRLHLQLARDHLVHLDVGLTQLVLLHLSHGKRLREELVHLLDLLANGDALREELVGVDEDLLEEHDDGQVSRQRRVVLVVHDHHEVRNVRVDELEHVRLVRD</sequence>
<keyword evidence="2" id="KW-0472">Membrane</keyword>
<evidence type="ECO:0000256" key="1">
    <source>
        <dbReference type="SAM" id="MobiDB-lite"/>
    </source>
</evidence>